<dbReference type="InterPro" id="IPR039537">
    <property type="entry name" value="Retrotran_Ty1/copia-like"/>
</dbReference>
<evidence type="ECO:0000259" key="2">
    <source>
        <dbReference type="Pfam" id="PF25597"/>
    </source>
</evidence>
<protein>
    <recommendedName>
        <fullName evidence="2">Retroviral polymerase SH3-like domain-containing protein</fullName>
    </recommendedName>
</protein>
<name>A0ABY6LKW3_9ARAC</name>
<evidence type="ECO:0000313" key="3">
    <source>
        <dbReference type="EMBL" id="UYV81244.1"/>
    </source>
</evidence>
<feature type="chain" id="PRO_5046526111" description="Retroviral polymerase SH3-like domain-containing protein" evidence="1">
    <location>
        <begin position="21"/>
        <end position="149"/>
    </location>
</feature>
<organism evidence="3 4">
    <name type="scientific">Cordylochernes scorpioides</name>
    <dbReference type="NCBI Taxonomy" id="51811"/>
    <lineage>
        <taxon>Eukaryota</taxon>
        <taxon>Metazoa</taxon>
        <taxon>Ecdysozoa</taxon>
        <taxon>Arthropoda</taxon>
        <taxon>Chelicerata</taxon>
        <taxon>Arachnida</taxon>
        <taxon>Pseudoscorpiones</taxon>
        <taxon>Cheliferoidea</taxon>
        <taxon>Chernetidae</taxon>
        <taxon>Cordylochernes</taxon>
    </lineage>
</organism>
<gene>
    <name evidence="3" type="ORF">LAZ67_20000445</name>
</gene>
<dbReference type="PANTHER" id="PTHR42648:SF18">
    <property type="entry name" value="RETROTRANSPOSON, UNCLASSIFIED-LIKE PROTEIN"/>
    <property type="match status" value="1"/>
</dbReference>
<evidence type="ECO:0000313" key="4">
    <source>
        <dbReference type="Proteomes" id="UP001235939"/>
    </source>
</evidence>
<feature type="domain" description="Retroviral polymerase SH3-like" evidence="2">
    <location>
        <begin position="47"/>
        <end position="109"/>
    </location>
</feature>
<evidence type="ECO:0000256" key="1">
    <source>
        <dbReference type="SAM" id="SignalP"/>
    </source>
</evidence>
<sequence length="149" mass="17536">MIWLLFSARMNVFLLEFCSCVQNNELVSPVGWYKRKPSILHLKTFGCNAYVHIPKDNRKKLDKKSIRTFFVEYTETNKNYRMWDPIARKIIISRDVIFTEANTSENIQDNQQEQVKEQSSTNCTRAISYACYVHDQEPLNYEDAIVGQN</sequence>
<accession>A0ABY6LKW3</accession>
<dbReference type="Pfam" id="PF25597">
    <property type="entry name" value="SH3_retrovirus"/>
    <property type="match status" value="1"/>
</dbReference>
<dbReference type="InterPro" id="IPR057670">
    <property type="entry name" value="SH3_retrovirus"/>
</dbReference>
<feature type="signal peptide" evidence="1">
    <location>
        <begin position="1"/>
        <end position="20"/>
    </location>
</feature>
<dbReference type="PANTHER" id="PTHR42648">
    <property type="entry name" value="TRANSPOSASE, PUTATIVE-RELATED"/>
    <property type="match status" value="1"/>
</dbReference>
<dbReference type="Proteomes" id="UP001235939">
    <property type="component" value="Chromosome 20"/>
</dbReference>
<reference evidence="3 4" key="1">
    <citation type="submission" date="2022-01" db="EMBL/GenBank/DDBJ databases">
        <title>A chromosomal length assembly of Cordylochernes scorpioides.</title>
        <authorList>
            <person name="Zeh D."/>
            <person name="Zeh J."/>
        </authorList>
    </citation>
    <scope>NUCLEOTIDE SEQUENCE [LARGE SCALE GENOMIC DNA]</scope>
    <source>
        <strain evidence="3">IN4F17</strain>
        <tissue evidence="3">Whole Body</tissue>
    </source>
</reference>
<keyword evidence="4" id="KW-1185">Reference proteome</keyword>
<dbReference type="EMBL" id="CP092882">
    <property type="protein sequence ID" value="UYV81244.1"/>
    <property type="molecule type" value="Genomic_DNA"/>
</dbReference>
<keyword evidence="1" id="KW-0732">Signal</keyword>
<proteinExistence type="predicted"/>